<dbReference type="InterPro" id="IPR020103">
    <property type="entry name" value="PsdUridine_synth_cat_dom_sf"/>
</dbReference>
<keyword evidence="5" id="KW-0694">RNA-binding</keyword>
<evidence type="ECO:0000313" key="7">
    <source>
        <dbReference type="EMBL" id="QDF64958.1"/>
    </source>
</evidence>
<dbReference type="Pfam" id="PF00849">
    <property type="entry name" value="PseudoU_synth_2"/>
    <property type="match status" value="1"/>
</dbReference>
<dbReference type="EMBL" id="CP041147">
    <property type="protein sequence ID" value="QDF64958.1"/>
    <property type="molecule type" value="Genomic_DNA"/>
</dbReference>
<dbReference type="InterPro" id="IPR050188">
    <property type="entry name" value="RluA_PseudoU_synthase"/>
</dbReference>
<dbReference type="SUPFAM" id="SSF55120">
    <property type="entry name" value="Pseudouridine synthase"/>
    <property type="match status" value="1"/>
</dbReference>
<proteinExistence type="inferred from homology"/>
<evidence type="ECO:0000256" key="4">
    <source>
        <dbReference type="ARBA" id="ARBA00033164"/>
    </source>
</evidence>
<dbReference type="Proteomes" id="UP000315201">
    <property type="component" value="Chromosome"/>
</dbReference>
<evidence type="ECO:0000259" key="6">
    <source>
        <dbReference type="Pfam" id="PF00849"/>
    </source>
</evidence>
<comment type="similarity">
    <text evidence="2">Belongs to the pseudouridine synthase RluA family.</text>
</comment>
<comment type="catalytic activity">
    <reaction evidence="1">
        <text>a uridine in RNA = a pseudouridine in RNA</text>
        <dbReference type="Rhea" id="RHEA:48348"/>
        <dbReference type="Rhea" id="RHEA-COMP:12068"/>
        <dbReference type="Rhea" id="RHEA-COMP:12069"/>
        <dbReference type="ChEBI" id="CHEBI:65314"/>
        <dbReference type="ChEBI" id="CHEBI:65315"/>
    </reaction>
</comment>
<dbReference type="GO" id="GO:0140098">
    <property type="term" value="F:catalytic activity, acting on RNA"/>
    <property type="evidence" value="ECO:0007669"/>
    <property type="project" value="UniProtKB-ARBA"/>
</dbReference>
<dbReference type="PANTHER" id="PTHR21600">
    <property type="entry name" value="MITOCHONDRIAL RNA PSEUDOURIDINE SYNTHASE"/>
    <property type="match status" value="1"/>
</dbReference>
<reference evidence="7 8" key="1">
    <citation type="submission" date="2019-06" db="EMBL/GenBank/DDBJ databases">
        <title>Mycoplasma nasistruthionis sp. nov. str Ms03.</title>
        <authorList>
            <person name="Botes A."/>
        </authorList>
    </citation>
    <scope>NUCLEOTIDE SEQUENCE [LARGE SCALE GENOMIC DNA]</scope>
    <source>
        <strain evidence="7 8">Ms03</strain>
    </source>
</reference>
<evidence type="ECO:0000313" key="8">
    <source>
        <dbReference type="Proteomes" id="UP000315201"/>
    </source>
</evidence>
<gene>
    <name evidence="7" type="ORF">FIV53_01380</name>
</gene>
<dbReference type="GO" id="GO:0009982">
    <property type="term" value="F:pseudouridine synthase activity"/>
    <property type="evidence" value="ECO:0007669"/>
    <property type="project" value="InterPro"/>
</dbReference>
<dbReference type="PANTHER" id="PTHR21600:SF87">
    <property type="entry name" value="RNA PSEUDOURIDYLATE SYNTHASE DOMAIN-CONTAINING PROTEIN 1"/>
    <property type="match status" value="1"/>
</dbReference>
<dbReference type="PROSITE" id="PS50889">
    <property type="entry name" value="S4"/>
    <property type="match status" value="1"/>
</dbReference>
<organism evidence="7 8">
    <name type="scientific">Mycoplasma nasistruthionis</name>
    <dbReference type="NCBI Taxonomy" id="353852"/>
    <lineage>
        <taxon>Bacteria</taxon>
        <taxon>Bacillati</taxon>
        <taxon>Mycoplasmatota</taxon>
        <taxon>Mollicutes</taxon>
        <taxon>Mycoplasmataceae</taxon>
        <taxon>Mycoplasma</taxon>
    </lineage>
</organism>
<keyword evidence="8" id="KW-1185">Reference proteome</keyword>
<protein>
    <recommendedName>
        <fullName evidence="3">RNA pseudouridylate synthase</fullName>
    </recommendedName>
    <alternativeName>
        <fullName evidence="4">RNA-uridine isomerase</fullName>
    </alternativeName>
</protein>
<sequence>MIQIKATHNDANRNIYKVLQNYLPNLPKSKLEQLFRKNEIKVNNIRKIAKTHIINQNDEIVVYGIDSFELLTNQQTELKKVSQQFTVIYEDDNILLVNKPIGVEVHGEENSLDNQVLSYLKFKSQDSFKPSHVGRLDKETSGLIVYGKNYATLNYLNQNWDKVIKRYLFQNDLDLSAYSAKNPLVVKGYISKDEAKKRMKFSPKQSENAKLAITHFYSDKNKKVAQLITGRKHQIRVSLRFLNKPIHGDKKYQGAKANRLMLHCYQIKFTEFTGGLKYLNNLEFYSLPKFK</sequence>
<dbReference type="InterPro" id="IPR006145">
    <property type="entry name" value="PsdUridine_synth_RsuA/RluA"/>
</dbReference>
<name>A0A4Y6I7S4_9MOLU</name>
<evidence type="ECO:0000256" key="3">
    <source>
        <dbReference type="ARBA" id="ARBA00031870"/>
    </source>
</evidence>
<dbReference type="AlphaFoldDB" id="A0A4Y6I7S4"/>
<dbReference type="CDD" id="cd02869">
    <property type="entry name" value="PseudoU_synth_RluA_like"/>
    <property type="match status" value="1"/>
</dbReference>
<accession>A0A4Y6I7S4</accession>
<dbReference type="Gene3D" id="3.30.2350.10">
    <property type="entry name" value="Pseudouridine synthase"/>
    <property type="match status" value="1"/>
</dbReference>
<dbReference type="GO" id="GO:0000455">
    <property type="term" value="P:enzyme-directed rRNA pseudouridine synthesis"/>
    <property type="evidence" value="ECO:0007669"/>
    <property type="project" value="TreeGrafter"/>
</dbReference>
<dbReference type="RefSeq" id="WP_208664982.1">
    <property type="nucleotide sequence ID" value="NZ_CP041147.1"/>
</dbReference>
<evidence type="ECO:0000256" key="1">
    <source>
        <dbReference type="ARBA" id="ARBA00000073"/>
    </source>
</evidence>
<dbReference type="GO" id="GO:0003723">
    <property type="term" value="F:RNA binding"/>
    <property type="evidence" value="ECO:0007669"/>
    <property type="project" value="UniProtKB-KW"/>
</dbReference>
<evidence type="ECO:0000256" key="2">
    <source>
        <dbReference type="ARBA" id="ARBA00010876"/>
    </source>
</evidence>
<feature type="domain" description="Pseudouridine synthase RsuA/RluA-like" evidence="6">
    <location>
        <begin position="93"/>
        <end position="239"/>
    </location>
</feature>
<evidence type="ECO:0000256" key="5">
    <source>
        <dbReference type="PROSITE-ProRule" id="PRU00182"/>
    </source>
</evidence>